<keyword evidence="4" id="KW-0238">DNA-binding</keyword>
<evidence type="ECO:0000256" key="2">
    <source>
        <dbReference type="ARBA" id="ARBA00022840"/>
    </source>
</evidence>
<dbReference type="Pfam" id="PF02954">
    <property type="entry name" value="HTH_8"/>
    <property type="match status" value="1"/>
</dbReference>
<evidence type="ECO:0000256" key="3">
    <source>
        <dbReference type="ARBA" id="ARBA00023015"/>
    </source>
</evidence>
<dbReference type="PROSITE" id="PS00688">
    <property type="entry name" value="SIGMA54_INTERACT_3"/>
    <property type="match status" value="1"/>
</dbReference>
<dbReference type="GO" id="GO:0005524">
    <property type="term" value="F:ATP binding"/>
    <property type="evidence" value="ECO:0007669"/>
    <property type="project" value="UniProtKB-KW"/>
</dbReference>
<gene>
    <name evidence="7" type="ORF">F4V73_13270</name>
</gene>
<dbReference type="CDD" id="cd00009">
    <property type="entry name" value="AAA"/>
    <property type="match status" value="1"/>
</dbReference>
<dbReference type="PANTHER" id="PTHR32071">
    <property type="entry name" value="TRANSCRIPTIONAL REGULATORY PROTEIN"/>
    <property type="match status" value="1"/>
</dbReference>
<dbReference type="PROSITE" id="PS00675">
    <property type="entry name" value="SIGMA54_INTERACT_1"/>
    <property type="match status" value="1"/>
</dbReference>
<keyword evidence="3" id="KW-0805">Transcription regulation</keyword>
<comment type="caution">
    <text evidence="7">The sequence shown here is derived from an EMBL/GenBank/DDBJ whole genome shotgun (WGS) entry which is preliminary data.</text>
</comment>
<evidence type="ECO:0000313" key="7">
    <source>
        <dbReference type="EMBL" id="KAA8714805.1"/>
    </source>
</evidence>
<dbReference type="InterPro" id="IPR058031">
    <property type="entry name" value="AAA_lid_NorR"/>
</dbReference>
<dbReference type="SMART" id="SM00382">
    <property type="entry name" value="AAA"/>
    <property type="match status" value="1"/>
</dbReference>
<evidence type="ECO:0000259" key="6">
    <source>
        <dbReference type="PROSITE" id="PS50045"/>
    </source>
</evidence>
<dbReference type="InterPro" id="IPR003593">
    <property type="entry name" value="AAA+_ATPase"/>
</dbReference>
<evidence type="ECO:0000256" key="5">
    <source>
        <dbReference type="ARBA" id="ARBA00023163"/>
    </source>
</evidence>
<proteinExistence type="predicted"/>
<dbReference type="InterPro" id="IPR009057">
    <property type="entry name" value="Homeodomain-like_sf"/>
</dbReference>
<sequence>MITEKSLSVLMQIQPTIVHFSKMLASVLQLDVEIVDDKLTRIAGTGLFNQHLGHRLTNNSQLLRYVLETKKEKIVTHSCFDPLCLNCEDKDNCKEKAFIGTPIIFQDRCIGVISLVAVTSEQQERIRDNIHDFSDYVQHISNIFVAKLLDEQEGRSGAQKVLLSLIEFMDQGVLILDDSNHLKFANPHALKILHIPYEKISGKIVTIRPLTYFKSLNSGHLQHIVSYDGESNIIIGQLHVVNGCQMFLMAFHQSHAAIDMSEARAGENGLFIEHLVGKSEPVRQLKHLISRVAPSPSSILITGESGTGKEVVARAIHKLSNRSEKPFIAINCAAIPEQLLESELFGYVKGAFTGASANGKQGLIQAADKGTLFLDEIGDMPLLVQAKLLRAIESREVQPIGSSRTIPVDIRIVSATNQNLEQFVSEGKFREDLYYRLNVIPIALPPLRERYGDVELLVHHFLNVHTKRLGLVYPGISDEVMAVINAWPWPGNLRELSNLMEYLVNVVPPGEVIDISLLPPNFAKHAGQTINAPALPGQTGGDVYQSDITIPVKSIPVKSIPVKTIPNSAVPLRGIPPLPADDPVLHGETMLEEMEKQMIREALQRYDNKRQAAEELGIGIATLYRKIKKYELSAD</sequence>
<dbReference type="Gene3D" id="1.10.10.60">
    <property type="entry name" value="Homeodomain-like"/>
    <property type="match status" value="1"/>
</dbReference>
<dbReference type="OrthoDB" id="9804019at2"/>
<dbReference type="PANTHER" id="PTHR32071:SF117">
    <property type="entry name" value="PTS-DEPENDENT DIHYDROXYACETONE KINASE OPERON REGULATORY PROTEIN-RELATED"/>
    <property type="match status" value="1"/>
</dbReference>
<dbReference type="SUPFAM" id="SSF46689">
    <property type="entry name" value="Homeodomain-like"/>
    <property type="match status" value="1"/>
</dbReference>
<name>A0A5M9R5R6_9GAMM</name>
<keyword evidence="2" id="KW-0067">ATP-binding</keyword>
<dbReference type="InterPro" id="IPR027417">
    <property type="entry name" value="P-loop_NTPase"/>
</dbReference>
<keyword evidence="5" id="KW-0804">Transcription</keyword>
<dbReference type="Proteomes" id="UP000322181">
    <property type="component" value="Unassembled WGS sequence"/>
</dbReference>
<dbReference type="InterPro" id="IPR025944">
    <property type="entry name" value="Sigma_54_int_dom_CS"/>
</dbReference>
<dbReference type="PROSITE" id="PS50045">
    <property type="entry name" value="SIGMA54_INTERACT_4"/>
    <property type="match status" value="1"/>
</dbReference>
<dbReference type="PROSITE" id="PS00676">
    <property type="entry name" value="SIGMA54_INTERACT_2"/>
    <property type="match status" value="1"/>
</dbReference>
<dbReference type="Gene3D" id="1.10.8.60">
    <property type="match status" value="1"/>
</dbReference>
<dbReference type="GO" id="GO:0043565">
    <property type="term" value="F:sequence-specific DNA binding"/>
    <property type="evidence" value="ECO:0007669"/>
    <property type="project" value="InterPro"/>
</dbReference>
<organism evidence="7 8">
    <name type="scientific">Morganella psychrotolerans</name>
    <dbReference type="NCBI Taxonomy" id="368603"/>
    <lineage>
        <taxon>Bacteria</taxon>
        <taxon>Pseudomonadati</taxon>
        <taxon>Pseudomonadota</taxon>
        <taxon>Gammaproteobacteria</taxon>
        <taxon>Enterobacterales</taxon>
        <taxon>Morganellaceae</taxon>
        <taxon>Morganella</taxon>
    </lineage>
</organism>
<dbReference type="GO" id="GO:0006355">
    <property type="term" value="P:regulation of DNA-templated transcription"/>
    <property type="evidence" value="ECO:0007669"/>
    <property type="project" value="InterPro"/>
</dbReference>
<feature type="domain" description="Sigma-54 factor interaction" evidence="6">
    <location>
        <begin position="275"/>
        <end position="505"/>
    </location>
</feature>
<dbReference type="InterPro" id="IPR002078">
    <property type="entry name" value="Sigma_54_int"/>
</dbReference>
<dbReference type="Pfam" id="PF25601">
    <property type="entry name" value="AAA_lid_14"/>
    <property type="match status" value="1"/>
</dbReference>
<evidence type="ECO:0000256" key="1">
    <source>
        <dbReference type="ARBA" id="ARBA00022741"/>
    </source>
</evidence>
<dbReference type="RefSeq" id="WP_067367964.1">
    <property type="nucleotide sequence ID" value="NZ_BAAAFS010000003.1"/>
</dbReference>
<reference evidence="7 8" key="1">
    <citation type="submission" date="2019-09" db="EMBL/GenBank/DDBJ databases">
        <title>Draft genome sequence of various Type strains from the CCUG.</title>
        <authorList>
            <person name="Pineiro-Iglesias B."/>
            <person name="Tunovic T."/>
            <person name="Unosson C."/>
            <person name="Inganas E."/>
            <person name="Ohlen M."/>
            <person name="Cardew S."/>
            <person name="Jensie-Markopoulos S."/>
            <person name="Salva-Serra F."/>
            <person name="Jaen-Luchoro D."/>
            <person name="Karlsson R."/>
            <person name="Svensson-Stadler L."/>
            <person name="Chun J."/>
            <person name="Moore E."/>
        </authorList>
    </citation>
    <scope>NUCLEOTIDE SEQUENCE [LARGE SCALE GENOMIC DNA]</scope>
    <source>
        <strain evidence="7 8">CCUG 53682T</strain>
    </source>
</reference>
<dbReference type="FunFam" id="3.40.50.300:FF:000006">
    <property type="entry name" value="DNA-binding transcriptional regulator NtrC"/>
    <property type="match status" value="1"/>
</dbReference>
<dbReference type="EMBL" id="VXKB01000003">
    <property type="protein sequence ID" value="KAA8714805.1"/>
    <property type="molecule type" value="Genomic_DNA"/>
</dbReference>
<dbReference type="SUPFAM" id="SSF55781">
    <property type="entry name" value="GAF domain-like"/>
    <property type="match status" value="1"/>
</dbReference>
<dbReference type="Pfam" id="PF00158">
    <property type="entry name" value="Sigma54_activat"/>
    <property type="match status" value="1"/>
</dbReference>
<protein>
    <submittedName>
        <fullName evidence="7">AAA domain-containing protein</fullName>
    </submittedName>
</protein>
<keyword evidence="1" id="KW-0547">Nucleotide-binding</keyword>
<dbReference type="InterPro" id="IPR002197">
    <property type="entry name" value="HTH_Fis"/>
</dbReference>
<dbReference type="Gene3D" id="3.40.50.300">
    <property type="entry name" value="P-loop containing nucleotide triphosphate hydrolases"/>
    <property type="match status" value="1"/>
</dbReference>
<dbReference type="AlphaFoldDB" id="A0A5M9R5R6"/>
<evidence type="ECO:0000256" key="4">
    <source>
        <dbReference type="ARBA" id="ARBA00023125"/>
    </source>
</evidence>
<dbReference type="InterPro" id="IPR025662">
    <property type="entry name" value="Sigma_54_int_dom_ATP-bd_1"/>
</dbReference>
<accession>A0A5M9R5R6</accession>
<evidence type="ECO:0000313" key="8">
    <source>
        <dbReference type="Proteomes" id="UP000322181"/>
    </source>
</evidence>
<dbReference type="SUPFAM" id="SSF52540">
    <property type="entry name" value="P-loop containing nucleoside triphosphate hydrolases"/>
    <property type="match status" value="1"/>
</dbReference>
<dbReference type="InterPro" id="IPR025943">
    <property type="entry name" value="Sigma_54_int_dom_ATP-bd_2"/>
</dbReference>